<keyword evidence="6" id="KW-0175">Coiled coil</keyword>
<accession>A0A7S3GM58</accession>
<dbReference type="GO" id="GO:0010774">
    <property type="term" value="P:meiotic strand invasion involved in reciprocal meiotic recombination"/>
    <property type="evidence" value="ECO:0007669"/>
    <property type="project" value="TreeGrafter"/>
</dbReference>
<name>A0A7S3GM58_9EUKA</name>
<feature type="coiled-coil region" evidence="6">
    <location>
        <begin position="86"/>
        <end position="143"/>
    </location>
</feature>
<evidence type="ECO:0000313" key="8">
    <source>
        <dbReference type="EMBL" id="CAE0270741.1"/>
    </source>
</evidence>
<dbReference type="Gene3D" id="1.10.10.10">
    <property type="entry name" value="Winged helix-like DNA-binding domain superfamily/Winged helix DNA-binding domain"/>
    <property type="match status" value="1"/>
</dbReference>
<dbReference type="GO" id="GO:0007129">
    <property type="term" value="P:homologous chromosome pairing at meiosis"/>
    <property type="evidence" value="ECO:0007669"/>
    <property type="project" value="TreeGrafter"/>
</dbReference>
<dbReference type="GO" id="GO:0120230">
    <property type="term" value="F:recombinase activator activity"/>
    <property type="evidence" value="ECO:0007669"/>
    <property type="project" value="TreeGrafter"/>
</dbReference>
<dbReference type="InterPro" id="IPR010776">
    <property type="entry name" value="Hop2_WH_dom"/>
</dbReference>
<keyword evidence="5" id="KW-0469">Meiosis</keyword>
<evidence type="ECO:0000256" key="3">
    <source>
        <dbReference type="ARBA" id="ARBA00023172"/>
    </source>
</evidence>
<evidence type="ECO:0000256" key="2">
    <source>
        <dbReference type="ARBA" id="ARBA00007922"/>
    </source>
</evidence>
<dbReference type="AlphaFoldDB" id="A0A7S3GM58"/>
<organism evidence="8">
    <name type="scientific">Palpitomonas bilix</name>
    <dbReference type="NCBI Taxonomy" id="652834"/>
    <lineage>
        <taxon>Eukaryota</taxon>
        <taxon>Eukaryota incertae sedis</taxon>
    </lineage>
</organism>
<keyword evidence="4" id="KW-0539">Nucleus</keyword>
<evidence type="ECO:0000256" key="4">
    <source>
        <dbReference type="ARBA" id="ARBA00023242"/>
    </source>
</evidence>
<dbReference type="PANTHER" id="PTHR15938">
    <property type="entry name" value="TBP-1 INTERACTING PROTEIN"/>
    <property type="match status" value="1"/>
</dbReference>
<dbReference type="EMBL" id="HBIB01050089">
    <property type="protein sequence ID" value="CAE0270741.1"/>
    <property type="molecule type" value="Transcribed_RNA"/>
</dbReference>
<evidence type="ECO:0000259" key="7">
    <source>
        <dbReference type="Pfam" id="PF07106"/>
    </source>
</evidence>
<keyword evidence="3" id="KW-0233">DNA recombination</keyword>
<dbReference type="GO" id="GO:0003690">
    <property type="term" value="F:double-stranded DNA binding"/>
    <property type="evidence" value="ECO:0007669"/>
    <property type="project" value="TreeGrafter"/>
</dbReference>
<sequence length="213" mass="24115">MGKRAADEQQGETDILNFLNEQNRPFNCQNIVDALSPKNKAMKKTLVQKCLDGLSSRDEITCKEFGKVKIYLANQANFEIPTDEELREMDASIESLEAERKKISALLSSLHAERKTLSEALTDSELKKRIEGLNEEVNRMSKRVSTIEGGTELASKEEIQQASKNFDKYAKVWVDRKRKCMDAVEQIGEGMEKKTLVVMVRTLLWLAATLSVN</sequence>
<evidence type="ECO:0000256" key="6">
    <source>
        <dbReference type="SAM" id="Coils"/>
    </source>
</evidence>
<evidence type="ECO:0000256" key="5">
    <source>
        <dbReference type="ARBA" id="ARBA00023254"/>
    </source>
</evidence>
<evidence type="ECO:0000256" key="1">
    <source>
        <dbReference type="ARBA" id="ARBA00004123"/>
    </source>
</evidence>
<comment type="subcellular location">
    <subcellularLocation>
        <location evidence="1">Nucleus</location>
    </subcellularLocation>
</comment>
<dbReference type="GO" id="GO:0000794">
    <property type="term" value="C:condensed nuclear chromosome"/>
    <property type="evidence" value="ECO:0007669"/>
    <property type="project" value="TreeGrafter"/>
</dbReference>
<gene>
    <name evidence="8" type="ORF">PBIL07802_LOCUS33096</name>
</gene>
<dbReference type="Pfam" id="PF07106">
    <property type="entry name" value="WHD_TBPIP"/>
    <property type="match status" value="1"/>
</dbReference>
<reference evidence="8" key="1">
    <citation type="submission" date="2021-01" db="EMBL/GenBank/DDBJ databases">
        <authorList>
            <person name="Corre E."/>
            <person name="Pelletier E."/>
            <person name="Niang G."/>
            <person name="Scheremetjew M."/>
            <person name="Finn R."/>
            <person name="Kale V."/>
            <person name="Holt S."/>
            <person name="Cochrane G."/>
            <person name="Meng A."/>
            <person name="Brown T."/>
            <person name="Cohen L."/>
        </authorList>
    </citation>
    <scope>NUCLEOTIDE SEQUENCE</scope>
    <source>
        <strain evidence="8">NIES-2562</strain>
    </source>
</reference>
<dbReference type="PANTHER" id="PTHR15938:SF0">
    <property type="entry name" value="HOMOLOGOUS-PAIRING PROTEIN 2 HOMOLOG"/>
    <property type="match status" value="1"/>
</dbReference>
<proteinExistence type="inferred from homology"/>
<protein>
    <recommendedName>
        <fullName evidence="7">Homologous-pairing protein 2 winged helix domain-containing protein</fullName>
    </recommendedName>
</protein>
<comment type="similarity">
    <text evidence="2">Belongs to the HOP2 family.</text>
</comment>
<dbReference type="GO" id="GO:0120231">
    <property type="term" value="C:DNA recombinase auxiliary factor complex"/>
    <property type="evidence" value="ECO:0007669"/>
    <property type="project" value="TreeGrafter"/>
</dbReference>
<dbReference type="GO" id="GO:0000709">
    <property type="term" value="P:meiotic joint molecule formation"/>
    <property type="evidence" value="ECO:0007669"/>
    <property type="project" value="TreeGrafter"/>
</dbReference>
<dbReference type="InterPro" id="IPR036388">
    <property type="entry name" value="WH-like_DNA-bd_sf"/>
</dbReference>
<feature type="domain" description="Homologous-pairing protein 2 winged helix" evidence="7">
    <location>
        <begin position="14"/>
        <end position="74"/>
    </location>
</feature>